<dbReference type="GO" id="GO:0005524">
    <property type="term" value="F:ATP binding"/>
    <property type="evidence" value="ECO:0007669"/>
    <property type="project" value="UniProtKB-KW"/>
</dbReference>
<feature type="region of interest" description="Disordered" evidence="7">
    <location>
        <begin position="827"/>
        <end position="847"/>
    </location>
</feature>
<evidence type="ECO:0000313" key="11">
    <source>
        <dbReference type="Proteomes" id="UP000823616"/>
    </source>
</evidence>
<evidence type="ECO:0000259" key="8">
    <source>
        <dbReference type="PROSITE" id="PS50151"/>
    </source>
</evidence>
<protein>
    <submittedName>
        <fullName evidence="10">ATP-dependent Clp protease ATP-binding subunit</fullName>
    </submittedName>
</protein>
<dbReference type="EMBL" id="JADIMS010000157">
    <property type="protein sequence ID" value="MBO8451138.1"/>
    <property type="molecule type" value="Genomic_DNA"/>
</dbReference>
<evidence type="ECO:0000256" key="5">
    <source>
        <dbReference type="PROSITE-ProRule" id="PRU01251"/>
    </source>
</evidence>
<dbReference type="InterPro" id="IPR027417">
    <property type="entry name" value="P-loop_NTPase"/>
</dbReference>
<dbReference type="PANTHER" id="PTHR11638">
    <property type="entry name" value="ATP-DEPENDENT CLP PROTEASE"/>
    <property type="match status" value="1"/>
</dbReference>
<evidence type="ECO:0000256" key="7">
    <source>
        <dbReference type="SAM" id="MobiDB-lite"/>
    </source>
</evidence>
<dbReference type="SUPFAM" id="SSF52540">
    <property type="entry name" value="P-loop containing nucleoside triphosphate hydrolases"/>
    <property type="match status" value="2"/>
</dbReference>
<feature type="coiled-coil region" evidence="6">
    <location>
        <begin position="432"/>
        <end position="478"/>
    </location>
</feature>
<keyword evidence="1 5" id="KW-0677">Repeat</keyword>
<dbReference type="PROSITE" id="PS00870">
    <property type="entry name" value="CLPAB_1"/>
    <property type="match status" value="1"/>
</dbReference>
<dbReference type="SUPFAM" id="SSF81923">
    <property type="entry name" value="Double Clp-N motif"/>
    <property type="match status" value="1"/>
</dbReference>
<dbReference type="Gene3D" id="1.10.8.60">
    <property type="match status" value="2"/>
</dbReference>
<dbReference type="SMART" id="SM01086">
    <property type="entry name" value="ClpB_D2-small"/>
    <property type="match status" value="1"/>
</dbReference>
<dbReference type="FunFam" id="3.40.50.300:FF:000025">
    <property type="entry name" value="ATP-dependent Clp protease subunit"/>
    <property type="match status" value="1"/>
</dbReference>
<dbReference type="InterPro" id="IPR003959">
    <property type="entry name" value="ATPase_AAA_core"/>
</dbReference>
<keyword evidence="6" id="KW-0175">Coiled coil</keyword>
<dbReference type="InterPro" id="IPR003593">
    <property type="entry name" value="AAA+_ATPase"/>
</dbReference>
<dbReference type="PROSITE" id="PS50151">
    <property type="entry name" value="UVR"/>
    <property type="match status" value="1"/>
</dbReference>
<gene>
    <name evidence="10" type="ORF">IAA96_08550</name>
</gene>
<dbReference type="AlphaFoldDB" id="A0A9D9EP77"/>
<dbReference type="InterPro" id="IPR018368">
    <property type="entry name" value="ClpA/B_CS1"/>
</dbReference>
<reference evidence="10" key="1">
    <citation type="submission" date="2020-10" db="EMBL/GenBank/DDBJ databases">
        <authorList>
            <person name="Gilroy R."/>
        </authorList>
    </citation>
    <scope>NUCLEOTIDE SEQUENCE</scope>
    <source>
        <strain evidence="10">B3-4054</strain>
    </source>
</reference>
<dbReference type="Proteomes" id="UP000823616">
    <property type="component" value="Unassembled WGS sequence"/>
</dbReference>
<comment type="caution">
    <text evidence="10">The sequence shown here is derived from an EMBL/GenBank/DDBJ whole genome shotgun (WGS) entry which is preliminary data.</text>
</comment>
<dbReference type="Gene3D" id="3.40.50.300">
    <property type="entry name" value="P-loop containing nucleotide triphosphate hydrolases"/>
    <property type="match status" value="2"/>
</dbReference>
<dbReference type="GO" id="GO:0034605">
    <property type="term" value="P:cellular response to heat"/>
    <property type="evidence" value="ECO:0007669"/>
    <property type="project" value="TreeGrafter"/>
</dbReference>
<dbReference type="CDD" id="cd19499">
    <property type="entry name" value="RecA-like_ClpB_Hsp104-like"/>
    <property type="match status" value="1"/>
</dbReference>
<dbReference type="Pfam" id="PF02861">
    <property type="entry name" value="Clp_N"/>
    <property type="match status" value="1"/>
</dbReference>
<evidence type="ECO:0000256" key="3">
    <source>
        <dbReference type="ARBA" id="ARBA00022840"/>
    </source>
</evidence>
<keyword evidence="10" id="KW-0378">Hydrolase</keyword>
<dbReference type="PANTHER" id="PTHR11638:SF175">
    <property type="entry name" value="ATP-DEPENDENT CLP PROTEASE, ATP-BINDING SUBUNIT CLPC"/>
    <property type="match status" value="1"/>
</dbReference>
<evidence type="ECO:0000259" key="9">
    <source>
        <dbReference type="PROSITE" id="PS51903"/>
    </source>
</evidence>
<dbReference type="InterPro" id="IPR036628">
    <property type="entry name" value="Clp_N_dom_sf"/>
</dbReference>
<keyword evidence="10" id="KW-0645">Protease</keyword>
<evidence type="ECO:0000256" key="6">
    <source>
        <dbReference type="SAM" id="Coils"/>
    </source>
</evidence>
<dbReference type="Pfam" id="PF00004">
    <property type="entry name" value="AAA"/>
    <property type="match status" value="1"/>
</dbReference>
<dbReference type="Pfam" id="PF10431">
    <property type="entry name" value="ClpB_D2-small"/>
    <property type="match status" value="1"/>
</dbReference>
<dbReference type="InterPro" id="IPR019489">
    <property type="entry name" value="Clp_ATPase_C"/>
</dbReference>
<dbReference type="PRINTS" id="PR00300">
    <property type="entry name" value="CLPPROTEASEA"/>
</dbReference>
<evidence type="ECO:0000256" key="2">
    <source>
        <dbReference type="ARBA" id="ARBA00022741"/>
    </source>
</evidence>
<keyword evidence="4" id="KW-0143">Chaperone</keyword>
<evidence type="ECO:0000313" key="10">
    <source>
        <dbReference type="EMBL" id="MBO8451138.1"/>
    </source>
</evidence>
<keyword evidence="3 10" id="KW-0067">ATP-binding</keyword>
<dbReference type="GO" id="GO:0016887">
    <property type="term" value="F:ATP hydrolysis activity"/>
    <property type="evidence" value="ECO:0007669"/>
    <property type="project" value="InterPro"/>
</dbReference>
<dbReference type="GO" id="GO:0005737">
    <property type="term" value="C:cytoplasm"/>
    <property type="evidence" value="ECO:0007669"/>
    <property type="project" value="TreeGrafter"/>
</dbReference>
<dbReference type="InterPro" id="IPR001943">
    <property type="entry name" value="UVR_dom"/>
</dbReference>
<dbReference type="CDD" id="cd00009">
    <property type="entry name" value="AAA"/>
    <property type="match status" value="1"/>
</dbReference>
<dbReference type="PROSITE" id="PS51903">
    <property type="entry name" value="CLP_R"/>
    <property type="match status" value="1"/>
</dbReference>
<organism evidence="10 11">
    <name type="scientific">Candidatus Avitreponema avistercoris</name>
    <dbReference type="NCBI Taxonomy" id="2840705"/>
    <lineage>
        <taxon>Bacteria</taxon>
        <taxon>Pseudomonadati</taxon>
        <taxon>Spirochaetota</taxon>
        <taxon>Spirochaetia</taxon>
        <taxon>Spirochaetales</taxon>
        <taxon>Candidatus Avitreponema</taxon>
    </lineage>
</organism>
<name>A0A9D9EP77_9SPIR</name>
<dbReference type="InterPro" id="IPR041546">
    <property type="entry name" value="ClpA/ClpB_AAA_lid"/>
</dbReference>
<sequence length="847" mass="92734">MSGGLSPRAQRLYSIFAPNQARRLGSTQVYPEHLMIAVILETDGGGYDLLKKLGINIPLLLNKLEEGIRAELPAAFFGTVPNSPRMRAVLEVASAEAAAMGHEYVETPHLVLACLCEELSVCNLFLRKENIPEDRVRSTAKELYPEQFMFLDDRNRRMPGENSGPSVRVVSVSKDAPQNRLSAFCRDITKECAAGKIDPVVGRQAETRRLMQVLSRRTKNNPLLVGDPGVGKTAIVEGLAAEIAAGCVPPDLCGLHVLELDLASVVAGTKFRGEFEDRFKRILREIENAGDVILFIDEIHMLVGAGSADGGTMDASNMLKPALARGKLHCIGATTQDEYRKHIEKDSALARRFQVIPVSEPSPEQTLEILRGLRKTYSAYHHVEYTDEALSAAVSLAQRYIPFRFFPDKAIDVLDEAGSRKKIDNAPRPEMLQSIEDKITALNEQKQTLVKTQNYERAALIRDEVLALKKQLRDLQQDWHSPDTPFFAGEVSAADVAAVVAEIAGVPASLPDADESLRLLSMEEELHRSVVGQHEAVSAVAGAIRRNRAGFRLKKHPAASFIFMGPTGVGKTLLAKSLAKFLFGTESAVIRVDMSEYMEKLNVSKLIGAPPGYVGYDEGGYLTEKIRRRPYSVVLLDEIEKAHPDVFGLLLQILEEGELYDGSGRLADFSNAFIIMTGNVGARFLSGENRMGFSSADTPVPTYAEMKAAVSAELKRYFTPEFLNRVDDVIVFTPLSDAEISAILDIRLKELSVSLASRDISLSVSAAARAEFVRRGYAAEMGARPMDRLVRTELEDPLAGMLLSHRISAGDTVRVDAKDGGIVIKTRRGRRSVPDPSSGAEPAGVCP</sequence>
<dbReference type="FunFam" id="3.40.50.300:FF:000010">
    <property type="entry name" value="Chaperone clpB 1, putative"/>
    <property type="match status" value="1"/>
</dbReference>
<keyword evidence="2" id="KW-0547">Nucleotide-binding</keyword>
<dbReference type="InterPro" id="IPR001270">
    <property type="entry name" value="ClpA/B"/>
</dbReference>
<feature type="domain" description="Clp R" evidence="9">
    <location>
        <begin position="1"/>
        <end position="146"/>
    </location>
</feature>
<dbReference type="SMART" id="SM00382">
    <property type="entry name" value="AAA"/>
    <property type="match status" value="2"/>
</dbReference>
<dbReference type="Gene3D" id="4.10.860.10">
    <property type="entry name" value="UVR domain"/>
    <property type="match status" value="1"/>
</dbReference>
<dbReference type="InterPro" id="IPR004176">
    <property type="entry name" value="Clp_R_N"/>
</dbReference>
<dbReference type="Gene3D" id="1.10.1780.10">
    <property type="entry name" value="Clp, N-terminal domain"/>
    <property type="match status" value="1"/>
</dbReference>
<feature type="domain" description="UVR" evidence="8">
    <location>
        <begin position="436"/>
        <end position="471"/>
    </location>
</feature>
<reference evidence="10" key="2">
    <citation type="journal article" date="2021" name="PeerJ">
        <title>Extensive microbial diversity within the chicken gut microbiome revealed by metagenomics and culture.</title>
        <authorList>
            <person name="Gilroy R."/>
            <person name="Ravi A."/>
            <person name="Getino M."/>
            <person name="Pursley I."/>
            <person name="Horton D.L."/>
            <person name="Alikhan N.F."/>
            <person name="Baker D."/>
            <person name="Gharbi K."/>
            <person name="Hall N."/>
            <person name="Watson M."/>
            <person name="Adriaenssens E.M."/>
            <person name="Foster-Nyarko E."/>
            <person name="Jarju S."/>
            <person name="Secka A."/>
            <person name="Antonio M."/>
            <person name="Oren A."/>
            <person name="Chaudhuri R.R."/>
            <person name="La Ragione R."/>
            <person name="Hildebrand F."/>
            <person name="Pallen M.J."/>
        </authorList>
    </citation>
    <scope>NUCLEOTIDE SEQUENCE</scope>
    <source>
        <strain evidence="10">B3-4054</strain>
    </source>
</reference>
<dbReference type="GO" id="GO:0006508">
    <property type="term" value="P:proteolysis"/>
    <property type="evidence" value="ECO:0007669"/>
    <property type="project" value="UniProtKB-KW"/>
</dbReference>
<evidence type="ECO:0000256" key="1">
    <source>
        <dbReference type="ARBA" id="ARBA00022737"/>
    </source>
</evidence>
<dbReference type="GO" id="GO:0008233">
    <property type="term" value="F:peptidase activity"/>
    <property type="evidence" value="ECO:0007669"/>
    <property type="project" value="UniProtKB-KW"/>
</dbReference>
<dbReference type="Pfam" id="PF17871">
    <property type="entry name" value="AAA_lid_9"/>
    <property type="match status" value="1"/>
</dbReference>
<dbReference type="Pfam" id="PF07724">
    <property type="entry name" value="AAA_2"/>
    <property type="match status" value="1"/>
</dbReference>
<accession>A0A9D9EP77</accession>
<proteinExistence type="predicted"/>
<dbReference type="InterPro" id="IPR050130">
    <property type="entry name" value="ClpA_ClpB"/>
</dbReference>
<evidence type="ECO:0000256" key="4">
    <source>
        <dbReference type="ARBA" id="ARBA00023186"/>
    </source>
</evidence>